<reference evidence="3" key="1">
    <citation type="journal article" date="2020" name="bioRxiv">
        <title>A rank-normalized archaeal taxonomy based on genome phylogeny resolves widespread incomplete and uneven classifications.</title>
        <authorList>
            <person name="Rinke C."/>
            <person name="Chuvochina M."/>
            <person name="Mussig A.J."/>
            <person name="Chaumeil P.-A."/>
            <person name="Waite D.W."/>
            <person name="Whitman W.B."/>
            <person name="Parks D.H."/>
            <person name="Hugenholtz P."/>
        </authorList>
    </citation>
    <scope>NUCLEOTIDE SEQUENCE</scope>
    <source>
        <strain evidence="3">UBA8853</strain>
    </source>
</reference>
<evidence type="ECO:0000256" key="1">
    <source>
        <dbReference type="SAM" id="MobiDB-lite"/>
    </source>
</evidence>
<feature type="compositionally biased region" description="Basic and acidic residues" evidence="1">
    <location>
        <begin position="150"/>
        <end position="195"/>
    </location>
</feature>
<evidence type="ECO:0000313" key="4">
    <source>
        <dbReference type="Proteomes" id="UP000619545"/>
    </source>
</evidence>
<sequence>MKRGLKIAAYVAGGLLLCTVSANALLGMREPPRFAEIDNPSLGDRVFLAISGLVVGIMGVSRGIWELRNVERVRAALGLLKKAERYLEEGSERIPAKYNAVTYALRALRCVKNAVEILEEMEEELESQERELKEKAKEKEKAEKEGEEEKVEKRGSSDVRTAERRDGAGDENSDDRRSRGDGTADRGRREEDRGVSDGGGSEGSG</sequence>
<feature type="region of interest" description="Disordered" evidence="1">
    <location>
        <begin position="129"/>
        <end position="205"/>
    </location>
</feature>
<comment type="caution">
    <text evidence="3">The sequence shown here is derived from an EMBL/GenBank/DDBJ whole genome shotgun (WGS) entry which is preliminary data.</text>
</comment>
<proteinExistence type="predicted"/>
<feature type="compositionally biased region" description="Basic and acidic residues" evidence="1">
    <location>
        <begin position="129"/>
        <end position="144"/>
    </location>
</feature>
<gene>
    <name evidence="3" type="ORF">HA336_00315</name>
</gene>
<keyword evidence="2" id="KW-0472">Membrane</keyword>
<dbReference type="GeneID" id="1477130"/>
<dbReference type="EMBL" id="DUJS01000001">
    <property type="protein sequence ID" value="HII69660.1"/>
    <property type="molecule type" value="Genomic_DNA"/>
</dbReference>
<keyword evidence="2" id="KW-0812">Transmembrane</keyword>
<accession>A0A832T167</accession>
<evidence type="ECO:0000256" key="2">
    <source>
        <dbReference type="SAM" id="Phobius"/>
    </source>
</evidence>
<evidence type="ECO:0000313" key="3">
    <source>
        <dbReference type="EMBL" id="HII69660.1"/>
    </source>
</evidence>
<dbReference type="Proteomes" id="UP000619545">
    <property type="component" value="Unassembled WGS sequence"/>
</dbReference>
<protein>
    <submittedName>
        <fullName evidence="3">Uncharacterized protein</fullName>
    </submittedName>
</protein>
<organism evidence="3 4">
    <name type="scientific">Methanopyrus kandleri</name>
    <dbReference type="NCBI Taxonomy" id="2320"/>
    <lineage>
        <taxon>Archaea</taxon>
        <taxon>Methanobacteriati</taxon>
        <taxon>Methanobacteriota</taxon>
        <taxon>Methanomada group</taxon>
        <taxon>Methanopyri</taxon>
        <taxon>Methanopyrales</taxon>
        <taxon>Methanopyraceae</taxon>
        <taxon>Methanopyrus</taxon>
    </lineage>
</organism>
<name>A0A832T167_9EURY</name>
<feature type="transmembrane region" description="Helical" evidence="2">
    <location>
        <begin position="46"/>
        <end position="65"/>
    </location>
</feature>
<dbReference type="RefSeq" id="WP_011019397.1">
    <property type="nucleotide sequence ID" value="NZ_DUJS01000001.1"/>
</dbReference>
<feature type="compositionally biased region" description="Gly residues" evidence="1">
    <location>
        <begin position="196"/>
        <end position="205"/>
    </location>
</feature>
<keyword evidence="2" id="KW-1133">Transmembrane helix</keyword>
<dbReference type="AlphaFoldDB" id="A0A832T167"/>